<name>A0A2W2E9U4_9ACTN</name>
<proteinExistence type="predicted"/>
<dbReference type="GO" id="GO:0004497">
    <property type="term" value="F:monooxygenase activity"/>
    <property type="evidence" value="ECO:0007669"/>
    <property type="project" value="UniProtKB-KW"/>
</dbReference>
<evidence type="ECO:0000256" key="1">
    <source>
        <dbReference type="ARBA" id="ARBA00007789"/>
    </source>
</evidence>
<dbReference type="PANTHER" id="PTHR30137:SF6">
    <property type="entry name" value="LUCIFERASE-LIKE MONOOXYGENASE"/>
    <property type="match status" value="1"/>
</dbReference>
<dbReference type="CDD" id="cd00347">
    <property type="entry name" value="Flavin_utilizing_monoxygenases"/>
    <property type="match status" value="1"/>
</dbReference>
<accession>A0A2W2E9U4</accession>
<keyword evidence="4" id="KW-1185">Reference proteome</keyword>
<reference evidence="3 4" key="1">
    <citation type="submission" date="2018-01" db="EMBL/GenBank/DDBJ databases">
        <title>Draft genome sequence of Nonomuraea sp. KC333.</title>
        <authorList>
            <person name="Sahin N."/>
            <person name="Saygin H."/>
            <person name="Ay H."/>
        </authorList>
    </citation>
    <scope>NUCLEOTIDE SEQUENCE [LARGE SCALE GENOMIC DNA]</scope>
    <source>
        <strain evidence="3 4">KC333</strain>
    </source>
</reference>
<dbReference type="Proteomes" id="UP000249304">
    <property type="component" value="Unassembled WGS sequence"/>
</dbReference>
<dbReference type="InterPro" id="IPR019949">
    <property type="entry name" value="CmoO-like"/>
</dbReference>
<dbReference type="OrthoDB" id="9780518at2"/>
<comment type="caution">
    <text evidence="3">The sequence shown here is derived from an EMBL/GenBank/DDBJ whole genome shotgun (WGS) entry which is preliminary data.</text>
</comment>
<dbReference type="Gene3D" id="3.20.20.30">
    <property type="entry name" value="Luciferase-like domain"/>
    <property type="match status" value="1"/>
</dbReference>
<keyword evidence="3" id="KW-0560">Oxidoreductase</keyword>
<sequence>MVQSPLSILDLVPLVPSTGAAAALRASTDLVRLAESRGFRRYWVGEHHGVPNVGASAPAVLIAHLAAVTSTIRVGAGGVMLSNHAPMVVAEQFATLEGLHPGRIDLGVGSAAGATAEIAETLRQGAPAGFAGKLADLAAFLHGSFPPGHRHAGIRVSPAAVPGPPLWMLGAGESSARLAGELGLPYAFAHHLNAAGAEGALAAYRGSFRPSARLSQPYGLVSVAAIAADTEAQAHQLARAAGLPDDLPDGMVVGDGPTVRAALAVLSDELGADEIMIVTNVFDAAARRRSYTLLAPFS</sequence>
<dbReference type="EMBL" id="POUD01000041">
    <property type="protein sequence ID" value="PZG19221.1"/>
    <property type="molecule type" value="Genomic_DNA"/>
</dbReference>
<dbReference type="GO" id="GO:0016705">
    <property type="term" value="F:oxidoreductase activity, acting on paired donors, with incorporation or reduction of molecular oxygen"/>
    <property type="evidence" value="ECO:0007669"/>
    <property type="project" value="InterPro"/>
</dbReference>
<dbReference type="PANTHER" id="PTHR30137">
    <property type="entry name" value="LUCIFERASE-LIKE MONOOXYGENASE"/>
    <property type="match status" value="1"/>
</dbReference>
<evidence type="ECO:0000259" key="2">
    <source>
        <dbReference type="Pfam" id="PF00296"/>
    </source>
</evidence>
<organism evidence="3 4">
    <name type="scientific">Nonomuraea aridisoli</name>
    <dbReference type="NCBI Taxonomy" id="2070368"/>
    <lineage>
        <taxon>Bacteria</taxon>
        <taxon>Bacillati</taxon>
        <taxon>Actinomycetota</taxon>
        <taxon>Actinomycetes</taxon>
        <taxon>Streptosporangiales</taxon>
        <taxon>Streptosporangiaceae</taxon>
        <taxon>Nonomuraea</taxon>
    </lineage>
</organism>
<protein>
    <submittedName>
        <fullName evidence="3">Alkanal monooxygenase</fullName>
    </submittedName>
</protein>
<dbReference type="Pfam" id="PF00296">
    <property type="entry name" value="Bac_luciferase"/>
    <property type="match status" value="1"/>
</dbReference>
<keyword evidence="3" id="KW-0503">Monooxygenase</keyword>
<evidence type="ECO:0000313" key="4">
    <source>
        <dbReference type="Proteomes" id="UP000249304"/>
    </source>
</evidence>
<dbReference type="GO" id="GO:0005829">
    <property type="term" value="C:cytosol"/>
    <property type="evidence" value="ECO:0007669"/>
    <property type="project" value="TreeGrafter"/>
</dbReference>
<dbReference type="SUPFAM" id="SSF51679">
    <property type="entry name" value="Bacterial luciferase-like"/>
    <property type="match status" value="1"/>
</dbReference>
<dbReference type="NCBIfam" id="TIGR03558">
    <property type="entry name" value="oxido_grp_1"/>
    <property type="match status" value="1"/>
</dbReference>
<comment type="similarity">
    <text evidence="1">To bacterial alkanal monooxygenase alpha and beta chains.</text>
</comment>
<dbReference type="RefSeq" id="WP_111179164.1">
    <property type="nucleotide sequence ID" value="NZ_POUD01000041.1"/>
</dbReference>
<dbReference type="InterPro" id="IPR036661">
    <property type="entry name" value="Luciferase-like_sf"/>
</dbReference>
<dbReference type="AlphaFoldDB" id="A0A2W2E9U4"/>
<feature type="domain" description="Luciferase-like" evidence="2">
    <location>
        <begin position="17"/>
        <end position="240"/>
    </location>
</feature>
<evidence type="ECO:0000313" key="3">
    <source>
        <dbReference type="EMBL" id="PZG19221.1"/>
    </source>
</evidence>
<gene>
    <name evidence="3" type="ORF">C1J01_12765</name>
</gene>
<dbReference type="InterPro" id="IPR011251">
    <property type="entry name" value="Luciferase-like_dom"/>
</dbReference>
<dbReference type="InterPro" id="IPR050766">
    <property type="entry name" value="Bact_Lucif_Oxidored"/>
</dbReference>